<comment type="caution">
    <text evidence="2">The sequence shown here is derived from an EMBL/GenBank/DDBJ whole genome shotgun (WGS) entry which is preliminary data.</text>
</comment>
<dbReference type="InterPro" id="IPR025164">
    <property type="entry name" value="Toastrack_DUF4097"/>
</dbReference>
<dbReference type="EMBL" id="AZDA01000005">
    <property type="protein sequence ID" value="KRK40694.1"/>
    <property type="molecule type" value="Genomic_DNA"/>
</dbReference>
<proteinExistence type="predicted"/>
<feature type="domain" description="DUF4097" evidence="1">
    <location>
        <begin position="52"/>
        <end position="305"/>
    </location>
</feature>
<keyword evidence="3" id="KW-1185">Reference proteome</keyword>
<dbReference type="Pfam" id="PF13349">
    <property type="entry name" value="DUF4097"/>
    <property type="match status" value="1"/>
</dbReference>
<dbReference type="RefSeq" id="WP_057903352.1">
    <property type="nucleotide sequence ID" value="NZ_AZDA01000005.1"/>
</dbReference>
<evidence type="ECO:0000259" key="1">
    <source>
        <dbReference type="Pfam" id="PF13349"/>
    </source>
</evidence>
<protein>
    <recommendedName>
        <fullName evidence="1">DUF4097 domain-containing protein</fullName>
    </recommendedName>
</protein>
<organism evidence="2 3">
    <name type="scientific">Loigolactobacillus bifermentans DSM 20003</name>
    <dbReference type="NCBI Taxonomy" id="1423726"/>
    <lineage>
        <taxon>Bacteria</taxon>
        <taxon>Bacillati</taxon>
        <taxon>Bacillota</taxon>
        <taxon>Bacilli</taxon>
        <taxon>Lactobacillales</taxon>
        <taxon>Lactobacillaceae</taxon>
        <taxon>Loigolactobacillus</taxon>
    </lineage>
</organism>
<reference evidence="2 3" key="1">
    <citation type="journal article" date="2015" name="Genome Announc.">
        <title>Expanding the biotechnology potential of lactobacilli through comparative genomics of 213 strains and associated genera.</title>
        <authorList>
            <person name="Sun Z."/>
            <person name="Harris H.M."/>
            <person name="McCann A."/>
            <person name="Guo C."/>
            <person name="Argimon S."/>
            <person name="Zhang W."/>
            <person name="Yang X."/>
            <person name="Jeffery I.B."/>
            <person name="Cooney J.C."/>
            <person name="Kagawa T.F."/>
            <person name="Liu W."/>
            <person name="Song Y."/>
            <person name="Salvetti E."/>
            <person name="Wrobel A."/>
            <person name="Rasinkangas P."/>
            <person name="Parkhill J."/>
            <person name="Rea M.C."/>
            <person name="O'Sullivan O."/>
            <person name="Ritari J."/>
            <person name="Douillard F.P."/>
            <person name="Paul Ross R."/>
            <person name="Yang R."/>
            <person name="Briner A.E."/>
            <person name="Felis G.E."/>
            <person name="de Vos W.M."/>
            <person name="Barrangou R."/>
            <person name="Klaenhammer T.R."/>
            <person name="Caufield P.W."/>
            <person name="Cui Y."/>
            <person name="Zhang H."/>
            <person name="O'Toole P.W."/>
        </authorList>
    </citation>
    <scope>NUCLEOTIDE SEQUENCE [LARGE SCALE GENOMIC DNA]</scope>
    <source>
        <strain evidence="2 3">DSM 20003</strain>
    </source>
</reference>
<evidence type="ECO:0000313" key="3">
    <source>
        <dbReference type="Proteomes" id="UP000051461"/>
    </source>
</evidence>
<sequence length="306" mass="32575">MKQTTRLACAGLAVGVIFAGIGAALGGVKSVGFNHGFQIVATKQRTLPLRKVNQLTINSLDSDVTVKSGQQAQIKLVDRQVNKIHVTQANGQVTIDSTRAQQNWFGFDLEADTPKIIVTVPAKNVHQVQITNHSGAITLQRLQIKQLTLENESAATNLTNVHSSNGDITSHSGAIQVNASQFKKTQLRTTSGQLSLQNSRLAQSQLSSQSGAQKLSQSTLINSTSTSQSGAITLQQPKLAQGLTLKAASGAISVQQAEPTPTGYHILTGSGKIRLHQQTYQHEFTRNPNSANVLTVQTASGSVNIN</sequence>
<evidence type="ECO:0000313" key="2">
    <source>
        <dbReference type="EMBL" id="KRK40694.1"/>
    </source>
</evidence>
<dbReference type="PATRIC" id="fig|1423726.3.peg.3100"/>
<name>A0A0R1H288_9LACO</name>
<dbReference type="AlphaFoldDB" id="A0A0R1H288"/>
<dbReference type="STRING" id="1423726.FC07_GL002986"/>
<accession>A0A0R1H288</accession>
<gene>
    <name evidence="2" type="ORF">FC07_GL002986</name>
</gene>
<dbReference type="Gene3D" id="2.160.20.120">
    <property type="match status" value="1"/>
</dbReference>
<dbReference type="Proteomes" id="UP000051461">
    <property type="component" value="Unassembled WGS sequence"/>
</dbReference>